<dbReference type="PRINTS" id="PR00019">
    <property type="entry name" value="LEURICHRPT"/>
</dbReference>
<accession>N1QS54</accession>
<keyword evidence="6" id="KW-0812">Transmembrane</keyword>
<dbReference type="SUPFAM" id="SSF52058">
    <property type="entry name" value="L domain-like"/>
    <property type="match status" value="3"/>
</dbReference>
<keyword evidence="4" id="KW-0433">Leucine-rich repeat</keyword>
<evidence type="ECO:0000256" key="2">
    <source>
        <dbReference type="ARBA" id="ARBA00009592"/>
    </source>
</evidence>
<evidence type="ECO:0000256" key="8">
    <source>
        <dbReference type="ARBA" id="ARBA00022737"/>
    </source>
</evidence>
<dbReference type="Pfam" id="PF00560">
    <property type="entry name" value="LRR_1"/>
    <property type="match status" value="9"/>
</dbReference>
<dbReference type="FunFam" id="3.80.10.10:FF:000649">
    <property type="entry name" value="Leucine Rich Repeat family protein"/>
    <property type="match status" value="1"/>
</dbReference>
<dbReference type="InterPro" id="IPR013210">
    <property type="entry name" value="LRR_N_plant-typ"/>
</dbReference>
<proteinExistence type="inferred from homology"/>
<dbReference type="Gene3D" id="3.80.10.10">
    <property type="entry name" value="Ribonuclease Inhibitor"/>
    <property type="match status" value="6"/>
</dbReference>
<evidence type="ECO:0000256" key="6">
    <source>
        <dbReference type="ARBA" id="ARBA00022692"/>
    </source>
</evidence>
<dbReference type="AlphaFoldDB" id="N1QS54"/>
<comment type="subcellular location">
    <subcellularLocation>
        <location evidence="1">Cell membrane</location>
        <topology evidence="1">Single-pass type I membrane protein</topology>
    </subcellularLocation>
</comment>
<keyword evidence="9" id="KW-1133">Transmembrane helix</keyword>
<sequence>MDRSPAKFVLLLMAAATWSCFLVADAGKLQPSCIGRERDALLAFKQGIRHDHYDNLGSWQQERQDCCQWEGITCDNVTGHVVKLDLGGRYDLVGQISPSLLSLEHLEYLNLNWTGLCGPDGGVPEFLGSLKNLRHLDLSGMPFSGMAPPQLGNLSKLEYLYLSYMDMYSTDISWLTRLPLLVQLDMSLINLSSIADWPLVVNKIPSLKLLRLVECSLSSANQSLAHLNLTNLQYLDLSDNYFGHPIASSWFWNITSIKYLDLSGTSLYGPFPNALGNMTSLQELYFGPYSSDGDSPTTTANTATMTVDLKNLCDLEYLLLDGSLSSGNITEFIDKLPRCSSNRLQRLRLSRDNMNTFIFLTTFLLELYLKNLCDLEDLLLDGSLSSGNITEFIDKLPRCSSNRLQRLRLSRNNMVGILPNRLGNLTNLALLDLSYNNITGAIPLGISNLSCLETLDLSNNLLAGAIPLGLGNCTSLQYVSLTSNSLNGPIQPGIQSCNTLQDLLLSYNSITGAIPPMLGNCTSLETLDLSNNHLTGVMPPGLGNCTSLQYFSLSNNHLTGTISPGTVSCTTLNDLDLSYNNLTGDIPPWLGNCTNLQSLSLSKNLLNGHVPSEIGLLGNLTRLDLSNNNLDGVIREEHLVALKNLEHLDLSHNSFSGHLPSEFGATGLLELTLSSNYFSGHIPEYICMFWNLVVLDLSDNLFMGGLPRCSRKPNLVFLILNHNKFSGKFPSSLKNYSSLAFMDLSMNSFYGTLPSWIGDLVYLRFLQLSHNFLCGDIPVTITNLKRLRQLSLAGNSISGVIPFSLSNLTAMTQKHPKKPGVDMFVWYTSRVGKFREVWSIVMKRQELKYGARIFDVISMDLSLNNLTGEIPDGITSLNGLLNLNLSWNQLSGKIPDRIGAMESLESLDLSRNNLSGEIPTSLTDLTYLSSLDLSYNNLTGRIPPGRQLDTLYLENQSIYTGNVGLCGPPLERNCSRNNAPEHDNQQKIKKVSEPVLFFYFGLGSGFVAGLWVVFCTLLFKKVWRLAYFRLFDKLYDKAYVFLVVTWGRIKHKETKT</sequence>
<dbReference type="InterPro" id="IPR046956">
    <property type="entry name" value="RLP23-like"/>
</dbReference>
<dbReference type="FunFam" id="3.80.10.10:FF:000095">
    <property type="entry name" value="LRR receptor-like serine/threonine-protein kinase GSO1"/>
    <property type="match status" value="1"/>
</dbReference>
<evidence type="ECO:0000256" key="5">
    <source>
        <dbReference type="ARBA" id="ARBA00022626"/>
    </source>
</evidence>
<dbReference type="GO" id="GO:0009742">
    <property type="term" value="P:brassinosteroid mediated signaling pathway"/>
    <property type="evidence" value="ECO:0007669"/>
    <property type="project" value="UniProtKB-KW"/>
</dbReference>
<reference evidence="13" key="1">
    <citation type="submission" date="2015-06" db="UniProtKB">
        <authorList>
            <consortium name="EnsemblPlants"/>
        </authorList>
    </citation>
    <scope>IDENTIFICATION</scope>
</reference>
<dbReference type="PANTHER" id="PTHR48063">
    <property type="entry name" value="LRR RECEPTOR-LIKE KINASE"/>
    <property type="match status" value="1"/>
</dbReference>
<keyword evidence="3" id="KW-1003">Cell membrane</keyword>
<comment type="similarity">
    <text evidence="2">Belongs to the RLP family.</text>
</comment>
<evidence type="ECO:0000256" key="7">
    <source>
        <dbReference type="ARBA" id="ARBA00022729"/>
    </source>
</evidence>
<organism evidence="13">
    <name type="scientific">Aegilops tauschii</name>
    <name type="common">Tausch's goatgrass</name>
    <name type="synonym">Aegilops squarrosa</name>
    <dbReference type="NCBI Taxonomy" id="37682"/>
    <lineage>
        <taxon>Eukaryota</taxon>
        <taxon>Viridiplantae</taxon>
        <taxon>Streptophyta</taxon>
        <taxon>Embryophyta</taxon>
        <taxon>Tracheophyta</taxon>
        <taxon>Spermatophyta</taxon>
        <taxon>Magnoliopsida</taxon>
        <taxon>Liliopsida</taxon>
        <taxon>Poales</taxon>
        <taxon>Poaceae</taxon>
        <taxon>BOP clade</taxon>
        <taxon>Pooideae</taxon>
        <taxon>Triticodae</taxon>
        <taxon>Triticeae</taxon>
        <taxon>Triticinae</taxon>
        <taxon>Aegilops</taxon>
    </lineage>
</organism>
<protein>
    <submittedName>
        <fullName evidence="13">LRR receptor-like serine/threonine-protein kinase GSO1</fullName>
    </submittedName>
</protein>
<dbReference type="FunFam" id="3.80.10.10:FF:000041">
    <property type="entry name" value="LRR receptor-like serine/threonine-protein kinase ERECTA"/>
    <property type="match status" value="1"/>
</dbReference>
<dbReference type="InterPro" id="IPR001611">
    <property type="entry name" value="Leu-rich_rpt"/>
</dbReference>
<evidence type="ECO:0000256" key="1">
    <source>
        <dbReference type="ARBA" id="ARBA00004251"/>
    </source>
</evidence>
<dbReference type="SMART" id="SM00365">
    <property type="entry name" value="LRR_SD22"/>
    <property type="match status" value="6"/>
</dbReference>
<dbReference type="Pfam" id="PF08263">
    <property type="entry name" value="LRRNT_2"/>
    <property type="match status" value="1"/>
</dbReference>
<dbReference type="SMART" id="SM00369">
    <property type="entry name" value="LRR_TYP"/>
    <property type="match status" value="10"/>
</dbReference>
<evidence type="ECO:0000256" key="11">
    <source>
        <dbReference type="ARBA" id="ARBA00023180"/>
    </source>
</evidence>
<evidence type="ECO:0000256" key="3">
    <source>
        <dbReference type="ARBA" id="ARBA00022475"/>
    </source>
</evidence>
<feature type="domain" description="Leucine-rich repeat-containing N-terminal plant-type" evidence="12">
    <location>
        <begin position="36"/>
        <end position="75"/>
    </location>
</feature>
<evidence type="ECO:0000256" key="9">
    <source>
        <dbReference type="ARBA" id="ARBA00022989"/>
    </source>
</evidence>
<keyword evidence="11" id="KW-0325">Glycoprotein</keyword>
<evidence type="ECO:0000256" key="4">
    <source>
        <dbReference type="ARBA" id="ARBA00022614"/>
    </source>
</evidence>
<keyword evidence="5" id="KW-1070">Brassinosteroid signaling pathway</keyword>
<name>N1QS54_AEGTA</name>
<keyword evidence="8" id="KW-0677">Repeat</keyword>
<dbReference type="EnsemblPlants" id="EMT00427">
    <property type="protein sequence ID" value="EMT00427"/>
    <property type="gene ID" value="F775_17200"/>
</dbReference>
<dbReference type="Pfam" id="PF13855">
    <property type="entry name" value="LRR_8"/>
    <property type="match status" value="3"/>
</dbReference>
<dbReference type="InterPro" id="IPR003591">
    <property type="entry name" value="Leu-rich_rpt_typical-subtyp"/>
</dbReference>
<evidence type="ECO:0000256" key="10">
    <source>
        <dbReference type="ARBA" id="ARBA00023136"/>
    </source>
</evidence>
<evidence type="ECO:0000259" key="12">
    <source>
        <dbReference type="Pfam" id="PF08263"/>
    </source>
</evidence>
<keyword evidence="7" id="KW-0732">Signal</keyword>
<evidence type="ECO:0000313" key="13">
    <source>
        <dbReference type="EnsemblPlants" id="EMT00427"/>
    </source>
</evidence>
<dbReference type="GO" id="GO:0005886">
    <property type="term" value="C:plasma membrane"/>
    <property type="evidence" value="ECO:0007669"/>
    <property type="project" value="UniProtKB-SubCell"/>
</dbReference>
<dbReference type="PROSITE" id="PS51450">
    <property type="entry name" value="LRR"/>
    <property type="match status" value="3"/>
</dbReference>
<dbReference type="PANTHER" id="PTHR48063:SF55">
    <property type="entry name" value="LEUCINE-RICH REPEAT-CONTAINING N-TERMINAL PLANT-TYPE DOMAIN-CONTAINING PROTEIN"/>
    <property type="match status" value="1"/>
</dbReference>
<dbReference type="InterPro" id="IPR032675">
    <property type="entry name" value="LRR_dom_sf"/>
</dbReference>
<dbReference type="FunFam" id="3.80.10.10:FF:000111">
    <property type="entry name" value="LRR receptor-like serine/threonine-protein kinase ERECTA"/>
    <property type="match status" value="1"/>
</dbReference>
<keyword evidence="10" id="KW-0472">Membrane</keyword>